<feature type="transmembrane region" description="Helical" evidence="2">
    <location>
        <begin position="221"/>
        <end position="238"/>
    </location>
</feature>
<organism evidence="3 4">
    <name type="scientific">Intrasporangium calvum (strain ATCC 23552 / DSM 43043 / JCM 3097 / NBRC 12989 / NCIMB 10167 / NRRL B-3866 / 7 KIP)</name>
    <dbReference type="NCBI Taxonomy" id="710696"/>
    <lineage>
        <taxon>Bacteria</taxon>
        <taxon>Bacillati</taxon>
        <taxon>Actinomycetota</taxon>
        <taxon>Actinomycetes</taxon>
        <taxon>Micrococcales</taxon>
        <taxon>Intrasporangiaceae</taxon>
        <taxon>Intrasporangium</taxon>
    </lineage>
</organism>
<dbReference type="STRING" id="710696.Intca_0356"/>
<feature type="region of interest" description="Disordered" evidence="1">
    <location>
        <begin position="29"/>
        <end position="48"/>
    </location>
</feature>
<feature type="transmembrane region" description="Helical" evidence="2">
    <location>
        <begin position="117"/>
        <end position="139"/>
    </location>
</feature>
<dbReference type="KEGG" id="ica:Intca_0356"/>
<feature type="transmembrane region" description="Helical" evidence="2">
    <location>
        <begin position="145"/>
        <end position="164"/>
    </location>
</feature>
<reference evidence="3 4" key="1">
    <citation type="journal article" date="2010" name="Stand. Genomic Sci.">
        <title>Complete genome sequence of Intrasporangium calvum type strain (7 KIP).</title>
        <authorList>
            <person name="Del Rio T.G."/>
            <person name="Chertkov O."/>
            <person name="Yasawong M."/>
            <person name="Lucas S."/>
            <person name="Deshpande S."/>
            <person name="Cheng J.F."/>
            <person name="Detter C."/>
            <person name="Tapia R."/>
            <person name="Han C."/>
            <person name="Goodwin L."/>
            <person name="Pitluck S."/>
            <person name="Liolios K."/>
            <person name="Ivanova N."/>
            <person name="Mavromatis K."/>
            <person name="Pati A."/>
            <person name="Chen A."/>
            <person name="Palaniappan K."/>
            <person name="Land M."/>
            <person name="Hauser L."/>
            <person name="Chang Y.J."/>
            <person name="Jeffries C.D."/>
            <person name="Rohde M."/>
            <person name="Pukall R."/>
            <person name="Sikorski J."/>
            <person name="Goker M."/>
            <person name="Woyke T."/>
            <person name="Bristow J."/>
            <person name="Eisen J.A."/>
            <person name="Markowitz V."/>
            <person name="Hugenholtz P."/>
            <person name="Kyrpides N.C."/>
            <person name="Klenk H.P."/>
            <person name="Lapidus A."/>
        </authorList>
    </citation>
    <scope>NUCLEOTIDE SEQUENCE [LARGE SCALE GENOMIC DNA]</scope>
    <source>
        <strain evidence="4">ATCC 23552 / DSM 43043 / JCM 3097 / NBRC 12989 / 7 KIP</strain>
    </source>
</reference>
<dbReference type="HOGENOM" id="CLU_775873_0_0_11"/>
<gene>
    <name evidence="3" type="ordered locus">Intca_0356</name>
</gene>
<evidence type="ECO:0000256" key="2">
    <source>
        <dbReference type="SAM" id="Phobius"/>
    </source>
</evidence>
<feature type="transmembrane region" description="Helical" evidence="2">
    <location>
        <begin position="57"/>
        <end position="78"/>
    </location>
</feature>
<feature type="compositionally biased region" description="Low complexity" evidence="1">
    <location>
        <begin position="319"/>
        <end position="329"/>
    </location>
</feature>
<dbReference type="AlphaFoldDB" id="E6S7L0"/>
<feature type="transmembrane region" description="Helical" evidence="2">
    <location>
        <begin position="265"/>
        <end position="283"/>
    </location>
</feature>
<dbReference type="Proteomes" id="UP000008914">
    <property type="component" value="Chromosome"/>
</dbReference>
<keyword evidence="2" id="KW-1133">Transmembrane helix</keyword>
<keyword evidence="4" id="KW-1185">Reference proteome</keyword>
<accession>E6S7L0</accession>
<keyword evidence="2" id="KW-0812">Transmembrane</keyword>
<evidence type="ECO:0000313" key="3">
    <source>
        <dbReference type="EMBL" id="ADU46905.1"/>
    </source>
</evidence>
<protein>
    <submittedName>
        <fullName evidence="3">Uncharacterized protein</fullName>
    </submittedName>
</protein>
<name>E6S7L0_INTC7</name>
<feature type="transmembrane region" description="Helical" evidence="2">
    <location>
        <begin position="244"/>
        <end position="260"/>
    </location>
</feature>
<evidence type="ECO:0000256" key="1">
    <source>
        <dbReference type="SAM" id="MobiDB-lite"/>
    </source>
</evidence>
<sequence>MAVGLEIVLTRGVAEGVITGEQAERLRHLGEDGTGPVPGEGAWQSPTRRGPSLVTEALGYLGGIILLVGAILIGSQYWPDVDPLVRLGVVVLVAVAFVVAGGLVPRGLDAVGTRLRSVLWALSVAAGTGAAAILFYDVVDLDDDHVPVLMFLLATVYALALWTWRPTGLQLAVAAAGTAVTAGLLVMLLVESFDAAIAGVLVVGVVWLALGWAAVIRPPRAALVVGAGIVFLGSQMYVVGGSGPIWAVLASAGLVGVALYHRDLIILGIGSLGLLFALPNLIYEWFPSVVAAAVSLLVVGGLLVVAALYTARRGRQHPGDGPAKGPANGAAGGPANGPATTPAGQER</sequence>
<feature type="compositionally biased region" description="Low complexity" evidence="1">
    <location>
        <begin position="336"/>
        <end position="347"/>
    </location>
</feature>
<feature type="transmembrane region" description="Helical" evidence="2">
    <location>
        <begin position="196"/>
        <end position="214"/>
    </location>
</feature>
<feature type="transmembrane region" description="Helical" evidence="2">
    <location>
        <begin position="171"/>
        <end position="190"/>
    </location>
</feature>
<evidence type="ECO:0000313" key="4">
    <source>
        <dbReference type="Proteomes" id="UP000008914"/>
    </source>
</evidence>
<feature type="region of interest" description="Disordered" evidence="1">
    <location>
        <begin position="315"/>
        <end position="347"/>
    </location>
</feature>
<dbReference type="RefSeq" id="WP_013491226.1">
    <property type="nucleotide sequence ID" value="NC_014830.1"/>
</dbReference>
<dbReference type="EMBL" id="CP002343">
    <property type="protein sequence ID" value="ADU46905.1"/>
    <property type="molecule type" value="Genomic_DNA"/>
</dbReference>
<proteinExistence type="predicted"/>
<keyword evidence="2" id="KW-0472">Membrane</keyword>
<feature type="transmembrane region" description="Helical" evidence="2">
    <location>
        <begin position="289"/>
        <end position="309"/>
    </location>
</feature>
<feature type="transmembrane region" description="Helical" evidence="2">
    <location>
        <begin position="84"/>
        <end position="105"/>
    </location>
</feature>